<gene>
    <name evidence="1" type="ORF">SAMN04515668_4395</name>
</gene>
<organism evidence="1 2">
    <name type="scientific">Hymenobacter arizonensis</name>
    <name type="common">Siccationidurans arizonensis</name>
    <dbReference type="NCBI Taxonomy" id="1227077"/>
    <lineage>
        <taxon>Bacteria</taxon>
        <taxon>Pseudomonadati</taxon>
        <taxon>Bacteroidota</taxon>
        <taxon>Cytophagia</taxon>
        <taxon>Cytophagales</taxon>
        <taxon>Hymenobacteraceae</taxon>
        <taxon>Hymenobacter</taxon>
    </lineage>
</organism>
<evidence type="ECO:0000313" key="1">
    <source>
        <dbReference type="EMBL" id="SFQ79054.1"/>
    </source>
</evidence>
<dbReference type="EMBL" id="FOXS01000008">
    <property type="protein sequence ID" value="SFQ79054.1"/>
    <property type="molecule type" value="Genomic_DNA"/>
</dbReference>
<accession>A0A1I6BDR9</accession>
<keyword evidence="2" id="KW-1185">Reference proteome</keyword>
<proteinExistence type="predicted"/>
<name>A0A1I6BDR9_HYMAR</name>
<dbReference type="Proteomes" id="UP000199029">
    <property type="component" value="Unassembled WGS sequence"/>
</dbReference>
<reference evidence="2" key="1">
    <citation type="submission" date="2016-10" db="EMBL/GenBank/DDBJ databases">
        <authorList>
            <person name="Varghese N."/>
            <person name="Submissions S."/>
        </authorList>
    </citation>
    <scope>NUCLEOTIDE SEQUENCE [LARGE SCALE GENOMIC DNA]</scope>
    <source>
        <strain evidence="2">OR362-8,ATCC BAA-1266,JCM 13504</strain>
    </source>
</reference>
<dbReference type="AlphaFoldDB" id="A0A1I6BDR9"/>
<protein>
    <submittedName>
        <fullName evidence="1">Uncharacterized protein</fullName>
    </submittedName>
</protein>
<evidence type="ECO:0000313" key="2">
    <source>
        <dbReference type="Proteomes" id="UP000199029"/>
    </source>
</evidence>
<sequence>MQWEAITLEAVYDHILAAEEKMQGELWRFWQMIQIFPEKWQQTPYGDEGGGFWVVAVVGKRIIWYNDIEEGFNLSAYEQYGTFRDYWCNQDELVWPVQALLTEIKMGGGGYGQAGPPQNIDE</sequence>